<evidence type="ECO:0000256" key="10">
    <source>
        <dbReference type="ARBA" id="ARBA00022842"/>
    </source>
</evidence>
<dbReference type="GO" id="GO:0003910">
    <property type="term" value="F:DNA ligase (ATP) activity"/>
    <property type="evidence" value="ECO:0007669"/>
    <property type="project" value="UniProtKB-EC"/>
</dbReference>
<feature type="domain" description="ATP-dependent DNA ligase family profile" evidence="18">
    <location>
        <begin position="378"/>
        <end position="512"/>
    </location>
</feature>
<dbReference type="EC" id="6.5.1.1" evidence="15"/>
<dbReference type="InterPro" id="IPR036420">
    <property type="entry name" value="BRCT_dom_sf"/>
</dbReference>
<evidence type="ECO:0000256" key="14">
    <source>
        <dbReference type="ARBA" id="ARBA00034003"/>
    </source>
</evidence>
<dbReference type="Proteomes" id="UP000077266">
    <property type="component" value="Unassembled WGS sequence"/>
</dbReference>
<feature type="compositionally biased region" description="Acidic residues" evidence="17">
    <location>
        <begin position="779"/>
        <end position="795"/>
    </location>
</feature>
<evidence type="ECO:0000256" key="3">
    <source>
        <dbReference type="ARBA" id="ARBA00007572"/>
    </source>
</evidence>
<keyword evidence="11 15" id="KW-0233">DNA recombination</keyword>
<dbReference type="SUPFAM" id="SSF117018">
    <property type="entry name" value="ATP-dependent DNA ligase DNA-binding domain"/>
    <property type="match status" value="1"/>
</dbReference>
<dbReference type="InParanoid" id="A0A165MZG7"/>
<gene>
    <name evidence="20" type="ORF">EXIGLDRAFT_667806</name>
</gene>
<keyword evidence="4 15" id="KW-0436">Ligase</keyword>
<dbReference type="InterPro" id="IPR012308">
    <property type="entry name" value="DNA_ligase_ATP-dep_N"/>
</dbReference>
<dbReference type="SUPFAM" id="SSF56091">
    <property type="entry name" value="DNA ligase/mRNA capping enzyme, catalytic domain"/>
    <property type="match status" value="1"/>
</dbReference>
<keyword evidence="21" id="KW-1185">Reference proteome</keyword>
<dbReference type="GO" id="GO:0006310">
    <property type="term" value="P:DNA recombination"/>
    <property type="evidence" value="ECO:0007669"/>
    <property type="project" value="UniProtKB-KW"/>
</dbReference>
<dbReference type="PROSITE" id="PS50172">
    <property type="entry name" value="BRCT"/>
    <property type="match status" value="2"/>
</dbReference>
<comment type="similarity">
    <text evidence="3 16">Belongs to the ATP-dependent DNA ligase family.</text>
</comment>
<dbReference type="NCBIfam" id="TIGR00574">
    <property type="entry name" value="dnl1"/>
    <property type="match status" value="1"/>
</dbReference>
<dbReference type="SUPFAM" id="SSF52113">
    <property type="entry name" value="BRCT domain"/>
    <property type="match status" value="2"/>
</dbReference>
<feature type="region of interest" description="Disordered" evidence="17">
    <location>
        <begin position="1"/>
        <end position="20"/>
    </location>
</feature>
<evidence type="ECO:0000313" key="21">
    <source>
        <dbReference type="Proteomes" id="UP000077266"/>
    </source>
</evidence>
<dbReference type="CDD" id="cd07968">
    <property type="entry name" value="OBF_DNA_ligase_IV"/>
    <property type="match status" value="1"/>
</dbReference>
<dbReference type="Gene3D" id="1.10.3260.10">
    <property type="entry name" value="DNA ligase, ATP-dependent, N-terminal domain"/>
    <property type="match status" value="1"/>
</dbReference>
<protein>
    <recommendedName>
        <fullName evidence="15">DNA ligase</fullName>
        <ecNumber evidence="15">6.5.1.1</ecNumber>
    </recommendedName>
</protein>
<dbReference type="STRING" id="1314781.A0A165MZG7"/>
<evidence type="ECO:0000256" key="13">
    <source>
        <dbReference type="ARBA" id="ARBA00023242"/>
    </source>
</evidence>
<organism evidence="20 21">
    <name type="scientific">Exidia glandulosa HHB12029</name>
    <dbReference type="NCBI Taxonomy" id="1314781"/>
    <lineage>
        <taxon>Eukaryota</taxon>
        <taxon>Fungi</taxon>
        <taxon>Dikarya</taxon>
        <taxon>Basidiomycota</taxon>
        <taxon>Agaricomycotina</taxon>
        <taxon>Agaricomycetes</taxon>
        <taxon>Auriculariales</taxon>
        <taxon>Exidiaceae</taxon>
        <taxon>Exidia</taxon>
    </lineage>
</organism>
<dbReference type="InterPro" id="IPR012340">
    <property type="entry name" value="NA-bd_OB-fold"/>
</dbReference>
<feature type="compositionally biased region" description="Basic and acidic residues" evidence="17">
    <location>
        <begin position="818"/>
        <end position="828"/>
    </location>
</feature>
<evidence type="ECO:0000256" key="11">
    <source>
        <dbReference type="ARBA" id="ARBA00023172"/>
    </source>
</evidence>
<dbReference type="InterPro" id="IPR016059">
    <property type="entry name" value="DNA_ligase_ATP-dep_CS"/>
</dbReference>
<dbReference type="GO" id="GO:0006297">
    <property type="term" value="P:nucleotide-excision repair, DNA gap filling"/>
    <property type="evidence" value="ECO:0007669"/>
    <property type="project" value="TreeGrafter"/>
</dbReference>
<evidence type="ECO:0000256" key="5">
    <source>
        <dbReference type="ARBA" id="ARBA00022723"/>
    </source>
</evidence>
<evidence type="ECO:0000256" key="2">
    <source>
        <dbReference type="ARBA" id="ARBA00004123"/>
    </source>
</evidence>
<feature type="region of interest" description="Disordered" evidence="17">
    <location>
        <begin position="774"/>
        <end position="929"/>
    </location>
</feature>
<keyword evidence="9 15" id="KW-0067">ATP-binding</keyword>
<dbReference type="GO" id="GO:0005524">
    <property type="term" value="F:ATP binding"/>
    <property type="evidence" value="ECO:0007669"/>
    <property type="project" value="UniProtKB-KW"/>
</dbReference>
<dbReference type="PROSITE" id="PS00333">
    <property type="entry name" value="DNA_LIGASE_A2"/>
    <property type="match status" value="1"/>
</dbReference>
<dbReference type="CDD" id="cd07903">
    <property type="entry name" value="Adenylation_DNA_ligase_IV"/>
    <property type="match status" value="1"/>
</dbReference>
<feature type="compositionally biased region" description="Polar residues" evidence="17">
    <location>
        <begin position="889"/>
        <end position="904"/>
    </location>
</feature>
<comment type="catalytic activity">
    <reaction evidence="14 15">
        <text>ATP + (deoxyribonucleotide)n-3'-hydroxyl + 5'-phospho-(deoxyribonucleotide)m = (deoxyribonucleotide)n+m + AMP + diphosphate.</text>
        <dbReference type="EC" id="6.5.1.1"/>
    </reaction>
</comment>
<dbReference type="PROSITE" id="PS50160">
    <property type="entry name" value="DNA_LIGASE_A3"/>
    <property type="match status" value="1"/>
</dbReference>
<dbReference type="PROSITE" id="PS00697">
    <property type="entry name" value="DNA_LIGASE_A1"/>
    <property type="match status" value="1"/>
</dbReference>
<dbReference type="Pfam" id="PF16589">
    <property type="entry name" value="BRCT_2"/>
    <property type="match status" value="1"/>
</dbReference>
<evidence type="ECO:0000259" key="18">
    <source>
        <dbReference type="PROSITE" id="PS50160"/>
    </source>
</evidence>
<dbReference type="SMART" id="SM00292">
    <property type="entry name" value="BRCT"/>
    <property type="match status" value="2"/>
</dbReference>
<keyword evidence="10" id="KW-0460">Magnesium</keyword>
<evidence type="ECO:0000259" key="19">
    <source>
        <dbReference type="PROSITE" id="PS50172"/>
    </source>
</evidence>
<evidence type="ECO:0000256" key="8">
    <source>
        <dbReference type="ARBA" id="ARBA00022763"/>
    </source>
</evidence>
<evidence type="ECO:0000256" key="17">
    <source>
        <dbReference type="SAM" id="MobiDB-lite"/>
    </source>
</evidence>
<dbReference type="InterPro" id="IPR029710">
    <property type="entry name" value="LIG4"/>
</dbReference>
<keyword evidence="8 15" id="KW-0227">DNA damage</keyword>
<evidence type="ECO:0000256" key="6">
    <source>
        <dbReference type="ARBA" id="ARBA00022737"/>
    </source>
</evidence>
<dbReference type="FunCoup" id="A0A165MZG7">
    <property type="interactions" value="292"/>
</dbReference>
<dbReference type="InterPro" id="IPR012309">
    <property type="entry name" value="DNA_ligase_ATP-dep_C"/>
</dbReference>
<evidence type="ECO:0000256" key="16">
    <source>
        <dbReference type="RuleBase" id="RU004196"/>
    </source>
</evidence>
<dbReference type="GO" id="GO:0006303">
    <property type="term" value="P:double-strand break repair via nonhomologous end joining"/>
    <property type="evidence" value="ECO:0007669"/>
    <property type="project" value="TreeGrafter"/>
</dbReference>
<evidence type="ECO:0000256" key="9">
    <source>
        <dbReference type="ARBA" id="ARBA00022840"/>
    </source>
</evidence>
<dbReference type="Gene3D" id="3.30.470.30">
    <property type="entry name" value="DNA ligase/mRNA capping enzyme"/>
    <property type="match status" value="1"/>
</dbReference>
<dbReference type="AlphaFoldDB" id="A0A165MZG7"/>
<comment type="cofactor">
    <cofactor evidence="1">
        <name>Mg(2+)</name>
        <dbReference type="ChEBI" id="CHEBI:18420"/>
    </cofactor>
</comment>
<dbReference type="GO" id="GO:0046872">
    <property type="term" value="F:metal ion binding"/>
    <property type="evidence" value="ECO:0007669"/>
    <property type="project" value="UniProtKB-KW"/>
</dbReference>
<feature type="domain" description="BRCT" evidence="19">
    <location>
        <begin position="671"/>
        <end position="768"/>
    </location>
</feature>
<proteinExistence type="inferred from homology"/>
<accession>A0A165MZG7</accession>
<dbReference type="GO" id="GO:0071897">
    <property type="term" value="P:DNA biosynthetic process"/>
    <property type="evidence" value="ECO:0007669"/>
    <property type="project" value="InterPro"/>
</dbReference>
<dbReference type="InterPro" id="IPR044125">
    <property type="entry name" value="Adenylation_DNA_ligase_IV"/>
</dbReference>
<keyword evidence="7 15" id="KW-0547">Nucleotide-binding</keyword>
<feature type="domain" description="BRCT" evidence="19">
    <location>
        <begin position="936"/>
        <end position="1046"/>
    </location>
</feature>
<dbReference type="Gene3D" id="3.40.50.10190">
    <property type="entry name" value="BRCT domain"/>
    <property type="match status" value="2"/>
</dbReference>
<dbReference type="InterPro" id="IPR001357">
    <property type="entry name" value="BRCT_dom"/>
</dbReference>
<evidence type="ECO:0000256" key="7">
    <source>
        <dbReference type="ARBA" id="ARBA00022741"/>
    </source>
</evidence>
<feature type="compositionally biased region" description="Acidic residues" evidence="17">
    <location>
        <begin position="861"/>
        <end position="877"/>
    </location>
</feature>
<dbReference type="InterPro" id="IPR036599">
    <property type="entry name" value="DNA_ligase_N_sf"/>
</dbReference>
<keyword evidence="13" id="KW-0539">Nucleus</keyword>
<dbReference type="PANTHER" id="PTHR45997:SF1">
    <property type="entry name" value="DNA LIGASE 4"/>
    <property type="match status" value="1"/>
</dbReference>
<evidence type="ECO:0000256" key="4">
    <source>
        <dbReference type="ARBA" id="ARBA00022598"/>
    </source>
</evidence>
<evidence type="ECO:0000256" key="15">
    <source>
        <dbReference type="RuleBase" id="RU000617"/>
    </source>
</evidence>
<evidence type="ECO:0000256" key="12">
    <source>
        <dbReference type="ARBA" id="ARBA00023204"/>
    </source>
</evidence>
<dbReference type="SUPFAM" id="SSF50249">
    <property type="entry name" value="Nucleic acid-binding proteins"/>
    <property type="match status" value="1"/>
</dbReference>
<comment type="subcellular location">
    <subcellularLocation>
        <location evidence="2">Nucleus</location>
    </subcellularLocation>
</comment>
<dbReference type="OrthoDB" id="151490at2759"/>
<reference evidence="20 21" key="1">
    <citation type="journal article" date="2016" name="Mol. Biol. Evol.">
        <title>Comparative Genomics of Early-Diverging Mushroom-Forming Fungi Provides Insights into the Origins of Lignocellulose Decay Capabilities.</title>
        <authorList>
            <person name="Nagy L.G."/>
            <person name="Riley R."/>
            <person name="Tritt A."/>
            <person name="Adam C."/>
            <person name="Daum C."/>
            <person name="Floudas D."/>
            <person name="Sun H."/>
            <person name="Yadav J.S."/>
            <person name="Pangilinan J."/>
            <person name="Larsson K.H."/>
            <person name="Matsuura K."/>
            <person name="Barry K."/>
            <person name="Labutti K."/>
            <person name="Kuo R."/>
            <person name="Ohm R.A."/>
            <person name="Bhattacharya S.S."/>
            <person name="Shirouzu T."/>
            <person name="Yoshinaga Y."/>
            <person name="Martin F.M."/>
            <person name="Grigoriev I.V."/>
            <person name="Hibbett D.S."/>
        </authorList>
    </citation>
    <scope>NUCLEOTIDE SEQUENCE [LARGE SCALE GENOMIC DNA]</scope>
    <source>
        <strain evidence="20 21">HHB12029</strain>
    </source>
</reference>
<dbReference type="Gene3D" id="2.40.50.140">
    <property type="entry name" value="Nucleic acid-binding proteins"/>
    <property type="match status" value="1"/>
</dbReference>
<evidence type="ECO:0000256" key="1">
    <source>
        <dbReference type="ARBA" id="ARBA00001946"/>
    </source>
</evidence>
<dbReference type="Pfam" id="PF04675">
    <property type="entry name" value="DNA_ligase_A_N"/>
    <property type="match status" value="1"/>
</dbReference>
<keyword evidence="5" id="KW-0479">Metal-binding</keyword>
<dbReference type="Pfam" id="PF04679">
    <property type="entry name" value="DNA_ligase_A_C"/>
    <property type="match status" value="1"/>
</dbReference>
<name>A0A165MZG7_EXIGL</name>
<dbReference type="GO" id="GO:0032807">
    <property type="term" value="C:DNA ligase IV complex"/>
    <property type="evidence" value="ECO:0007669"/>
    <property type="project" value="TreeGrafter"/>
</dbReference>
<evidence type="ECO:0000313" key="20">
    <source>
        <dbReference type="EMBL" id="KZV99983.1"/>
    </source>
</evidence>
<dbReference type="Pfam" id="PF01068">
    <property type="entry name" value="DNA_ligase_A_M"/>
    <property type="match status" value="1"/>
</dbReference>
<dbReference type="InterPro" id="IPR012310">
    <property type="entry name" value="DNA_ligase_ATP-dep_cent"/>
</dbReference>
<sequence>MPLPTPAPSSPGGGQNDLHVEQNDEDDVFIQVPENTGTYPDFGALCALLERLAKERKQDMRRKLLERWFNVWRERVGMDLYPLLRLLLPQKDRERAVYGLKEKALGKAFIKALGLNPHASDAVRLINWKRPSDKDKAAGDFPTVLQEVVQKRSSVMRGTMRVDQVNECLDDLAACSGKLDKIMHVIRRISDSTTPSQQAWIVRIILKDLVISVKETTILSVFHPDALSLFNTCSDLKRVAHQLWDPTHRLHDKDKSVQLFRCFAPMLCKRPTKSLEDTVALMKEAKFVIEEKLDGERIQVHKRGNEYRYYSRKGKDYTYLYGQTKTSPDGSLTPYLDKAINTNVQDCILDGEMLVWDPVTEKLMPFGHLKTAALDRTKAERKARPCLKIFDVLYVNGTSLIDKKLSARKQVAHSIIKEIRGRVEFSYEQSGSTAKEIRDALEKVMEDRGEGLVVKHPDSQYQLNGRVSDWIKVKPEYMDDMGETVDVLVVGGNYGSGRRGGGVSTFICAVIEDRQETEDEDPKYSTFVRIGSGFSYLDYEEIRKKNWKKWDPKKPPAWLITAPTGDDDKGDLYIEPQDSFIVKVKAAEITKSEGYGMKFTMRFPRAMRIRDDLDISDCLTASDLLNMTAAVRKRKADDDVQGPKKKRKTTAKTSKSLAAKFQSIDSTQVEVTSDIFAGMKFNVLPHPRIVGEKAKLETLIKQHGGTFCQRPQAKEISTVYRVFGGSDQTPPHSVVQIIRQEESDILRPSFIHDSIENNERQPLRKKYFFHRAADKDRTEEEDDEYEQGDPEDEEADIKQEDNDMDTSLDGPLASSSKAGKDAEMHKSVQPELGADSLSSEYSEWMVLPDQGQENSAQAKDDGDESETQDEWESGAEDGADKTDEWEMVSNGTLASSVANASTTLDVDGSQVVPNAPDAEPPTQLKMGQDDDAAEYDPDIIFKHLAFYLDTPTNARANGMDVKTKHEEDIEASMAEIKKLIEENGGKILELSDPRLTHVVLDQRDYSRLKDLRNRTKLPKRRQLVQSDFVRAAVDAQTLPDEDGFRP</sequence>
<dbReference type="GO" id="GO:0003677">
    <property type="term" value="F:DNA binding"/>
    <property type="evidence" value="ECO:0007669"/>
    <property type="project" value="InterPro"/>
</dbReference>
<keyword evidence="12 15" id="KW-0234">DNA repair</keyword>
<dbReference type="PANTHER" id="PTHR45997">
    <property type="entry name" value="DNA LIGASE 4"/>
    <property type="match status" value="1"/>
</dbReference>
<dbReference type="InterPro" id="IPR000977">
    <property type="entry name" value="DNA_ligase_ATP-dep"/>
</dbReference>
<dbReference type="EMBL" id="KV425904">
    <property type="protein sequence ID" value="KZV99983.1"/>
    <property type="molecule type" value="Genomic_DNA"/>
</dbReference>
<keyword evidence="6" id="KW-0677">Repeat</keyword>